<gene>
    <name evidence="1" type="ORF">ACFSBT_09465</name>
</gene>
<dbReference type="RefSeq" id="WP_250873481.1">
    <property type="nucleotide sequence ID" value="NZ_JALXFV010000004.1"/>
</dbReference>
<protein>
    <submittedName>
        <fullName evidence="1">DUF429 domain-containing protein</fullName>
    </submittedName>
</protein>
<accession>A0ABD6AV61</accession>
<reference evidence="1 2" key="1">
    <citation type="journal article" date="2019" name="Int. J. Syst. Evol. Microbiol.">
        <title>The Global Catalogue of Microorganisms (GCM) 10K type strain sequencing project: providing services to taxonomists for standard genome sequencing and annotation.</title>
        <authorList>
            <consortium name="The Broad Institute Genomics Platform"/>
            <consortium name="The Broad Institute Genome Sequencing Center for Infectious Disease"/>
            <person name="Wu L."/>
            <person name="Ma J."/>
        </authorList>
    </citation>
    <scope>NUCLEOTIDE SEQUENCE [LARGE SCALE GENOMIC DNA]</scope>
    <source>
        <strain evidence="1 2">CGMCC 1.12563</strain>
    </source>
</reference>
<evidence type="ECO:0000313" key="1">
    <source>
        <dbReference type="EMBL" id="MFD1513504.1"/>
    </source>
</evidence>
<proteinExistence type="predicted"/>
<dbReference type="EMBL" id="JBHUDC010000004">
    <property type="protein sequence ID" value="MFD1513504.1"/>
    <property type="molecule type" value="Genomic_DNA"/>
</dbReference>
<comment type="caution">
    <text evidence="1">The sequence shown here is derived from an EMBL/GenBank/DDBJ whole genome shotgun (WGS) entry which is preliminary data.</text>
</comment>
<sequence>MDINGVDFSGARDAGRKTWLAEATTDDDGLHVESCRSLATLAGTADRAPALVELVDRLQTADAAGLDFSFGLPAAVHDCDAWPEFVRWFPGEFDDPDEMGTRCRERAEYLTDGDRTFVPRVTDEPLGASSPYHWLVAHQTFYGVRDVLGPLVANGAVTVEPMQEFEGDRDDRPTLCEVYPAATLRSLDLPAQRYKDPASDEGDAYAERRERIVAGLPEDCTLAPAVREAALDDEGGDALDAVVAAYATYRASRDGFATDREYHPAEGYIYV</sequence>
<dbReference type="InterPro" id="IPR007362">
    <property type="entry name" value="DUF429"/>
</dbReference>
<evidence type="ECO:0000313" key="2">
    <source>
        <dbReference type="Proteomes" id="UP001597187"/>
    </source>
</evidence>
<dbReference type="Proteomes" id="UP001597187">
    <property type="component" value="Unassembled WGS sequence"/>
</dbReference>
<dbReference type="AlphaFoldDB" id="A0ABD6AV61"/>
<name>A0ABD6AV61_9EURY</name>
<organism evidence="1 2">
    <name type="scientific">Halomarina rubra</name>
    <dbReference type="NCBI Taxonomy" id="2071873"/>
    <lineage>
        <taxon>Archaea</taxon>
        <taxon>Methanobacteriati</taxon>
        <taxon>Methanobacteriota</taxon>
        <taxon>Stenosarchaea group</taxon>
        <taxon>Halobacteria</taxon>
        <taxon>Halobacteriales</taxon>
        <taxon>Natronomonadaceae</taxon>
        <taxon>Halomarina</taxon>
    </lineage>
</organism>
<keyword evidence="2" id="KW-1185">Reference proteome</keyword>
<dbReference type="Pfam" id="PF04250">
    <property type="entry name" value="DUF429"/>
    <property type="match status" value="1"/>
</dbReference>